<keyword evidence="5 8" id="KW-0339">Growth factor</keyword>
<dbReference type="FunFam" id="2.60.120.970:FF:000020">
    <property type="entry name" value="growth/differentiation factor 3"/>
    <property type="match status" value="1"/>
</dbReference>
<sequence>MIPTRLLLLFLIASLFCVVVSELAQVDDMQNQERYFLRSLGLSGRPRPPGGLQDRRHVPSALWRMLRRSENVQNQESDPCTVSEYGVKGNIIRYVQDQGRLVSGWSSICQVCVEKQLFFNMSVLQPVELLSLAQLEVKFHWKPFRPAELLQGPRALSMSLYKVLRATLKGADPRANRRLLMSQSVQLQPEPTSVTIDLTSLAENWRKPGRNYGLVLELLPVNDEPEDLLPFHPGNSLPVEAAFPLPLIQASLVAVSLNPHQCRSRQRRSAVHLPVTPSNVCKARRLYIDFKDVGWQDWIIAPQGYMANYCHGECPFPLSESLNGTNHAILQTLVHSLDPHSTPQPCCVPIRLSPISMLYYDNNDNVVLRHYQDMVVDECGCR</sequence>
<dbReference type="GO" id="GO:0001947">
    <property type="term" value="P:heart looping"/>
    <property type="evidence" value="ECO:0007669"/>
    <property type="project" value="Ensembl"/>
</dbReference>
<dbReference type="KEGG" id="csem:103391908"/>
<dbReference type="Pfam" id="PF00688">
    <property type="entry name" value="TGFb_propeptide"/>
    <property type="match status" value="1"/>
</dbReference>
<dbReference type="PRINTS" id="PR00669">
    <property type="entry name" value="INHIBINA"/>
</dbReference>
<dbReference type="RefSeq" id="XP_008326589.1">
    <property type="nucleotide sequence ID" value="XM_008328367.2"/>
</dbReference>
<dbReference type="GO" id="GO:0060027">
    <property type="term" value="P:convergent extension involved in gastrulation"/>
    <property type="evidence" value="ECO:0007669"/>
    <property type="project" value="Ensembl"/>
</dbReference>
<dbReference type="CTD" id="9573"/>
<dbReference type="SMART" id="SM00204">
    <property type="entry name" value="TGFB"/>
    <property type="match status" value="1"/>
</dbReference>
<name>A0A3P8V7X4_CYNSE</name>
<dbReference type="InterPro" id="IPR001111">
    <property type="entry name" value="TGF-b_propeptide"/>
</dbReference>
<keyword evidence="3" id="KW-0964">Secreted</keyword>
<reference evidence="11" key="3">
    <citation type="submission" date="2025-09" db="UniProtKB">
        <authorList>
            <consortium name="Ensembl"/>
        </authorList>
    </citation>
    <scope>IDENTIFICATION</scope>
</reference>
<dbReference type="GO" id="GO:0038092">
    <property type="term" value="P:nodal signaling pathway"/>
    <property type="evidence" value="ECO:0007669"/>
    <property type="project" value="Ensembl"/>
</dbReference>
<feature type="domain" description="TGF-beta family profile" evidence="10">
    <location>
        <begin position="265"/>
        <end position="382"/>
    </location>
</feature>
<dbReference type="InterPro" id="IPR015615">
    <property type="entry name" value="TGF-beta-rel"/>
</dbReference>
<comment type="similarity">
    <text evidence="2 8">Belongs to the TGF-beta family.</text>
</comment>
<dbReference type="GO" id="GO:0001707">
    <property type="term" value="P:mesoderm formation"/>
    <property type="evidence" value="ECO:0007669"/>
    <property type="project" value="Ensembl"/>
</dbReference>
<feature type="signal peptide" evidence="9">
    <location>
        <begin position="1"/>
        <end position="21"/>
    </location>
</feature>
<evidence type="ECO:0000313" key="11">
    <source>
        <dbReference type="Ensembl" id="ENSCSEP00000009306.1"/>
    </source>
</evidence>
<dbReference type="GO" id="GO:0005615">
    <property type="term" value="C:extracellular space"/>
    <property type="evidence" value="ECO:0007669"/>
    <property type="project" value="TreeGrafter"/>
</dbReference>
<keyword evidence="4 9" id="KW-0732">Signal</keyword>
<evidence type="ECO:0000256" key="9">
    <source>
        <dbReference type="SAM" id="SignalP"/>
    </source>
</evidence>
<reference evidence="11" key="2">
    <citation type="submission" date="2025-08" db="UniProtKB">
        <authorList>
            <consortium name="Ensembl"/>
        </authorList>
    </citation>
    <scope>IDENTIFICATION</scope>
</reference>
<evidence type="ECO:0000256" key="5">
    <source>
        <dbReference type="ARBA" id="ARBA00023030"/>
    </source>
</evidence>
<dbReference type="GO" id="GO:0030509">
    <property type="term" value="P:BMP signaling pathway"/>
    <property type="evidence" value="ECO:0007669"/>
    <property type="project" value="Ensembl"/>
</dbReference>
<keyword evidence="7" id="KW-0325">Glycoprotein</keyword>
<dbReference type="Gene3D" id="2.60.120.970">
    <property type="match status" value="1"/>
</dbReference>
<evidence type="ECO:0000259" key="10">
    <source>
        <dbReference type="PROSITE" id="PS51362"/>
    </source>
</evidence>
<evidence type="ECO:0000256" key="4">
    <source>
        <dbReference type="ARBA" id="ARBA00022729"/>
    </source>
</evidence>
<dbReference type="FunFam" id="2.10.90.10:FF:000001">
    <property type="entry name" value="Bone morphogenetic protein 4"/>
    <property type="match status" value="1"/>
</dbReference>
<dbReference type="AlphaFoldDB" id="A0A3P8V7X4"/>
<dbReference type="GO" id="GO:0048382">
    <property type="term" value="P:mesendoderm development"/>
    <property type="evidence" value="ECO:0007669"/>
    <property type="project" value="Ensembl"/>
</dbReference>
<evidence type="ECO:0000313" key="12">
    <source>
        <dbReference type="Proteomes" id="UP000265120"/>
    </source>
</evidence>
<evidence type="ECO:0000256" key="8">
    <source>
        <dbReference type="RuleBase" id="RU000354"/>
    </source>
</evidence>
<dbReference type="Pfam" id="PF00019">
    <property type="entry name" value="TGF_beta"/>
    <property type="match status" value="1"/>
</dbReference>
<evidence type="ECO:0000256" key="2">
    <source>
        <dbReference type="ARBA" id="ARBA00006656"/>
    </source>
</evidence>
<dbReference type="PANTHER" id="PTHR11848:SF300">
    <property type="entry name" value="CVG1 PROTEIN"/>
    <property type="match status" value="1"/>
</dbReference>
<dbReference type="FunCoup" id="A0A3P8V7X4">
    <property type="interactions" value="953"/>
</dbReference>
<dbReference type="GO" id="GO:0008083">
    <property type="term" value="F:growth factor activity"/>
    <property type="evidence" value="ECO:0007669"/>
    <property type="project" value="UniProtKB-KW"/>
</dbReference>
<comment type="subcellular location">
    <subcellularLocation>
        <location evidence="1">Secreted</location>
    </subcellularLocation>
</comment>
<organism evidence="11 12">
    <name type="scientific">Cynoglossus semilaevis</name>
    <name type="common">Tongue sole</name>
    <dbReference type="NCBI Taxonomy" id="244447"/>
    <lineage>
        <taxon>Eukaryota</taxon>
        <taxon>Metazoa</taxon>
        <taxon>Chordata</taxon>
        <taxon>Craniata</taxon>
        <taxon>Vertebrata</taxon>
        <taxon>Euteleostomi</taxon>
        <taxon>Actinopterygii</taxon>
        <taxon>Neopterygii</taxon>
        <taxon>Teleostei</taxon>
        <taxon>Neoteleostei</taxon>
        <taxon>Acanthomorphata</taxon>
        <taxon>Carangaria</taxon>
        <taxon>Pleuronectiformes</taxon>
        <taxon>Pleuronectoidei</taxon>
        <taxon>Cynoglossidae</taxon>
        <taxon>Cynoglossinae</taxon>
        <taxon>Cynoglossus</taxon>
    </lineage>
</organism>
<dbReference type="GO" id="GO:0048666">
    <property type="term" value="P:neuron development"/>
    <property type="evidence" value="ECO:0007669"/>
    <property type="project" value="Ensembl"/>
</dbReference>
<dbReference type="GO" id="GO:1900107">
    <property type="term" value="P:regulation of nodal signaling pathway"/>
    <property type="evidence" value="ECO:0007669"/>
    <property type="project" value="Ensembl"/>
</dbReference>
<dbReference type="STRING" id="244447.ENSCSEP00000009306"/>
<dbReference type="Ensembl" id="ENSCSET00000009415.1">
    <property type="protein sequence ID" value="ENSCSEP00000009306.1"/>
    <property type="gene ID" value="ENSCSEG00000005975.1"/>
</dbReference>
<dbReference type="Proteomes" id="UP000265120">
    <property type="component" value="Chromosome 16"/>
</dbReference>
<feature type="chain" id="PRO_5018322526" evidence="9">
    <location>
        <begin position="22"/>
        <end position="382"/>
    </location>
</feature>
<reference evidence="11 12" key="1">
    <citation type="journal article" date="2014" name="Nat. Genet.">
        <title>Whole-genome sequence of a flatfish provides insights into ZW sex chromosome evolution and adaptation to a benthic lifestyle.</title>
        <authorList>
            <person name="Chen S."/>
            <person name="Zhang G."/>
            <person name="Shao C."/>
            <person name="Huang Q."/>
            <person name="Liu G."/>
            <person name="Zhang P."/>
            <person name="Song W."/>
            <person name="An N."/>
            <person name="Chalopin D."/>
            <person name="Volff J.N."/>
            <person name="Hong Y."/>
            <person name="Li Q."/>
            <person name="Sha Z."/>
            <person name="Zhou H."/>
            <person name="Xie M."/>
            <person name="Yu Q."/>
            <person name="Liu Y."/>
            <person name="Xiang H."/>
            <person name="Wang N."/>
            <person name="Wu K."/>
            <person name="Yang C."/>
            <person name="Zhou Q."/>
            <person name="Liao X."/>
            <person name="Yang L."/>
            <person name="Hu Q."/>
            <person name="Zhang J."/>
            <person name="Meng L."/>
            <person name="Jin L."/>
            <person name="Tian Y."/>
            <person name="Lian J."/>
            <person name="Yang J."/>
            <person name="Miao G."/>
            <person name="Liu S."/>
            <person name="Liang Z."/>
            <person name="Yan F."/>
            <person name="Li Y."/>
            <person name="Sun B."/>
            <person name="Zhang H."/>
            <person name="Zhang J."/>
            <person name="Zhu Y."/>
            <person name="Du M."/>
            <person name="Zhao Y."/>
            <person name="Schartl M."/>
            <person name="Tang Q."/>
            <person name="Wang J."/>
        </authorList>
    </citation>
    <scope>NUCLEOTIDE SEQUENCE</scope>
</reference>
<dbReference type="OrthoDB" id="5987191at2759"/>
<dbReference type="Gene3D" id="2.10.90.10">
    <property type="entry name" value="Cystine-knot cytokines"/>
    <property type="match status" value="1"/>
</dbReference>
<dbReference type="GO" id="GO:0032991">
    <property type="term" value="C:protein-containing complex"/>
    <property type="evidence" value="ECO:0007669"/>
    <property type="project" value="Ensembl"/>
</dbReference>
<dbReference type="GeneTree" id="ENSGT00940000164416"/>
<dbReference type="OMA" id="AGHCPEW"/>
<dbReference type="CDD" id="cd13764">
    <property type="entry name" value="TGF_beta_GDF1_3_like"/>
    <property type="match status" value="1"/>
</dbReference>
<protein>
    <submittedName>
        <fullName evidence="11">Growth differentiation factor 3</fullName>
    </submittedName>
</protein>
<dbReference type="GO" id="GO:0001706">
    <property type="term" value="P:endoderm formation"/>
    <property type="evidence" value="ECO:0007669"/>
    <property type="project" value="Ensembl"/>
</dbReference>
<keyword evidence="6" id="KW-1015">Disulfide bond</keyword>
<keyword evidence="12" id="KW-1185">Reference proteome</keyword>
<evidence type="ECO:0000256" key="1">
    <source>
        <dbReference type="ARBA" id="ARBA00004613"/>
    </source>
</evidence>
<evidence type="ECO:0000256" key="7">
    <source>
        <dbReference type="ARBA" id="ARBA00023180"/>
    </source>
</evidence>
<dbReference type="GO" id="GO:1904086">
    <property type="term" value="P:regulation of epiboly involved in gastrulation with mouth forming second"/>
    <property type="evidence" value="ECO:0007669"/>
    <property type="project" value="Ensembl"/>
</dbReference>
<dbReference type="InterPro" id="IPR029034">
    <property type="entry name" value="Cystine-knot_cytokine"/>
</dbReference>
<proteinExistence type="inferred from homology"/>
<evidence type="ECO:0000256" key="3">
    <source>
        <dbReference type="ARBA" id="ARBA00022525"/>
    </source>
</evidence>
<dbReference type="InterPro" id="IPR017948">
    <property type="entry name" value="TGFb_CS"/>
</dbReference>
<dbReference type="PANTHER" id="PTHR11848">
    <property type="entry name" value="TGF-BETA FAMILY"/>
    <property type="match status" value="1"/>
</dbReference>
<dbReference type="GO" id="GO:0005125">
    <property type="term" value="F:cytokine activity"/>
    <property type="evidence" value="ECO:0007669"/>
    <property type="project" value="TreeGrafter"/>
</dbReference>
<accession>A0A3P8V7X4</accession>
<dbReference type="SUPFAM" id="SSF57501">
    <property type="entry name" value="Cystine-knot cytokines"/>
    <property type="match status" value="1"/>
</dbReference>
<dbReference type="GO" id="GO:0009798">
    <property type="term" value="P:axis specification"/>
    <property type="evidence" value="ECO:0007669"/>
    <property type="project" value="Ensembl"/>
</dbReference>
<dbReference type="PROSITE" id="PS00250">
    <property type="entry name" value="TGF_BETA_1"/>
    <property type="match status" value="1"/>
</dbReference>
<dbReference type="GeneID" id="103391908"/>
<dbReference type="PROSITE" id="PS51362">
    <property type="entry name" value="TGF_BETA_2"/>
    <property type="match status" value="1"/>
</dbReference>
<evidence type="ECO:0000256" key="6">
    <source>
        <dbReference type="ARBA" id="ARBA00023157"/>
    </source>
</evidence>
<dbReference type="InterPro" id="IPR001839">
    <property type="entry name" value="TGF-b_C"/>
</dbReference>
<dbReference type="InParanoid" id="A0A3P8V7X4"/>